<evidence type="ECO:0000256" key="3">
    <source>
        <dbReference type="ARBA" id="ARBA00022536"/>
    </source>
</evidence>
<keyword evidence="11 18" id="KW-0067">ATP-binding</keyword>
<dbReference type="PROSITE" id="PS01187">
    <property type="entry name" value="EGF_CA"/>
    <property type="match status" value="1"/>
</dbReference>
<dbReference type="SMART" id="SM00220">
    <property type="entry name" value="S_TKc"/>
    <property type="match status" value="1"/>
</dbReference>
<dbReference type="InterPro" id="IPR008271">
    <property type="entry name" value="Ser/Thr_kinase_AS"/>
</dbReference>
<dbReference type="InterPro" id="IPR011009">
    <property type="entry name" value="Kinase-like_dom_sf"/>
</dbReference>
<evidence type="ECO:0000256" key="13">
    <source>
        <dbReference type="ARBA" id="ARBA00023136"/>
    </source>
</evidence>
<evidence type="ECO:0000256" key="11">
    <source>
        <dbReference type="ARBA" id="ARBA00022840"/>
    </source>
</evidence>
<dbReference type="PROSITE" id="PS00107">
    <property type="entry name" value="PROTEIN_KINASE_ATP"/>
    <property type="match status" value="1"/>
</dbReference>
<dbReference type="CDD" id="cd00054">
    <property type="entry name" value="EGF_CA"/>
    <property type="match status" value="1"/>
</dbReference>
<organism evidence="23 24">
    <name type="scientific">Coptis chinensis</name>
    <dbReference type="NCBI Taxonomy" id="261450"/>
    <lineage>
        <taxon>Eukaryota</taxon>
        <taxon>Viridiplantae</taxon>
        <taxon>Streptophyta</taxon>
        <taxon>Embryophyta</taxon>
        <taxon>Tracheophyta</taxon>
        <taxon>Spermatophyta</taxon>
        <taxon>Magnoliopsida</taxon>
        <taxon>Ranunculales</taxon>
        <taxon>Ranunculaceae</taxon>
        <taxon>Coptidoideae</taxon>
        <taxon>Coptis</taxon>
    </lineage>
</organism>
<dbReference type="SUPFAM" id="SSF56112">
    <property type="entry name" value="Protein kinase-like (PK-like)"/>
    <property type="match status" value="1"/>
</dbReference>
<evidence type="ECO:0000256" key="5">
    <source>
        <dbReference type="ARBA" id="ARBA00022679"/>
    </source>
</evidence>
<evidence type="ECO:0000256" key="12">
    <source>
        <dbReference type="ARBA" id="ARBA00022989"/>
    </source>
</evidence>
<dbReference type="PROSITE" id="PS00108">
    <property type="entry name" value="PROTEIN_KINASE_ST"/>
    <property type="match status" value="1"/>
</dbReference>
<evidence type="ECO:0000256" key="9">
    <source>
        <dbReference type="ARBA" id="ARBA00022741"/>
    </source>
</evidence>
<keyword evidence="15" id="KW-0325">Glycoprotein</keyword>
<dbReference type="FunFam" id="1.10.510.10:FF:000084">
    <property type="entry name" value="Wall-associated receptor kinase 2"/>
    <property type="match status" value="1"/>
</dbReference>
<dbReference type="CDD" id="cd14066">
    <property type="entry name" value="STKc_IRAK"/>
    <property type="match status" value="1"/>
</dbReference>
<dbReference type="SMART" id="SM00179">
    <property type="entry name" value="EGF_CA"/>
    <property type="match status" value="1"/>
</dbReference>
<evidence type="ECO:0000256" key="14">
    <source>
        <dbReference type="ARBA" id="ARBA00023157"/>
    </source>
</evidence>
<evidence type="ECO:0000259" key="22">
    <source>
        <dbReference type="PROSITE" id="PS50026"/>
    </source>
</evidence>
<protein>
    <submittedName>
        <fullName evidence="23">Uncharacterized protein</fullName>
    </submittedName>
</protein>
<keyword evidence="3 17" id="KW-0245">EGF-like domain</keyword>
<dbReference type="AlphaFoldDB" id="A0A835LXE4"/>
<evidence type="ECO:0000256" key="16">
    <source>
        <dbReference type="ARBA" id="ARBA00058961"/>
    </source>
</evidence>
<dbReference type="PROSITE" id="PS50011">
    <property type="entry name" value="PROTEIN_KINASE_DOM"/>
    <property type="match status" value="1"/>
</dbReference>
<dbReference type="InterPro" id="IPR001881">
    <property type="entry name" value="EGF-like_Ca-bd_dom"/>
</dbReference>
<dbReference type="SUPFAM" id="SSF57196">
    <property type="entry name" value="EGF/Laminin"/>
    <property type="match status" value="1"/>
</dbReference>
<dbReference type="Pfam" id="PF00069">
    <property type="entry name" value="Pkinase"/>
    <property type="match status" value="1"/>
</dbReference>
<evidence type="ECO:0000256" key="2">
    <source>
        <dbReference type="ARBA" id="ARBA00022527"/>
    </source>
</evidence>
<evidence type="ECO:0000256" key="10">
    <source>
        <dbReference type="ARBA" id="ARBA00022777"/>
    </source>
</evidence>
<dbReference type="Gene3D" id="2.10.25.10">
    <property type="entry name" value="Laminin"/>
    <property type="match status" value="1"/>
</dbReference>
<keyword evidence="6 19" id="KW-0812">Transmembrane</keyword>
<dbReference type="EMBL" id="JADFTS010000004">
    <property type="protein sequence ID" value="KAF9611095.1"/>
    <property type="molecule type" value="Genomic_DNA"/>
</dbReference>
<dbReference type="InterPro" id="IPR017441">
    <property type="entry name" value="Protein_kinase_ATP_BS"/>
</dbReference>
<evidence type="ECO:0000259" key="21">
    <source>
        <dbReference type="PROSITE" id="PS50011"/>
    </source>
</evidence>
<keyword evidence="14 17" id="KW-1015">Disulfide bond</keyword>
<dbReference type="GO" id="GO:0005524">
    <property type="term" value="F:ATP binding"/>
    <property type="evidence" value="ECO:0007669"/>
    <property type="project" value="UniProtKB-UniRule"/>
</dbReference>
<evidence type="ECO:0000256" key="6">
    <source>
        <dbReference type="ARBA" id="ARBA00022692"/>
    </source>
</evidence>
<dbReference type="GO" id="GO:0005886">
    <property type="term" value="C:plasma membrane"/>
    <property type="evidence" value="ECO:0007669"/>
    <property type="project" value="TreeGrafter"/>
</dbReference>
<dbReference type="GO" id="GO:0005509">
    <property type="term" value="F:calcium ion binding"/>
    <property type="evidence" value="ECO:0007669"/>
    <property type="project" value="InterPro"/>
</dbReference>
<comment type="function">
    <text evidence="16">Serine/threonine-protein kinase that may function as a signaling receptor of extracellular matrix component. Binding to pectin may have significance in the control of cell expansion, morphogenesis and development.</text>
</comment>
<keyword evidence="7 20" id="KW-0732">Signal</keyword>
<dbReference type="Gene3D" id="3.30.200.20">
    <property type="entry name" value="Phosphorylase Kinase, domain 1"/>
    <property type="match status" value="1"/>
</dbReference>
<evidence type="ECO:0000313" key="23">
    <source>
        <dbReference type="EMBL" id="KAF9611095.1"/>
    </source>
</evidence>
<evidence type="ECO:0000313" key="24">
    <source>
        <dbReference type="Proteomes" id="UP000631114"/>
    </source>
</evidence>
<dbReference type="InterPro" id="IPR000742">
    <property type="entry name" value="EGF"/>
</dbReference>
<reference evidence="23 24" key="1">
    <citation type="submission" date="2020-10" db="EMBL/GenBank/DDBJ databases">
        <title>The Coptis chinensis genome and diversification of protoberbering-type alkaloids.</title>
        <authorList>
            <person name="Wang B."/>
            <person name="Shu S."/>
            <person name="Song C."/>
            <person name="Liu Y."/>
        </authorList>
    </citation>
    <scope>NUCLEOTIDE SEQUENCE [LARGE SCALE GENOMIC DNA]</scope>
    <source>
        <strain evidence="23">HL-2020</strain>
        <tissue evidence="23">Leaf</tissue>
    </source>
</reference>
<gene>
    <name evidence="23" type="ORF">IFM89_026988</name>
</gene>
<keyword evidence="13 19" id="KW-0472">Membrane</keyword>
<dbReference type="InterPro" id="IPR000719">
    <property type="entry name" value="Prot_kinase_dom"/>
</dbReference>
<keyword evidence="12 19" id="KW-1133">Transmembrane helix</keyword>
<dbReference type="GO" id="GO:0004674">
    <property type="term" value="F:protein serine/threonine kinase activity"/>
    <property type="evidence" value="ECO:0007669"/>
    <property type="project" value="UniProtKB-KW"/>
</dbReference>
<dbReference type="GO" id="GO:0007166">
    <property type="term" value="P:cell surface receptor signaling pathway"/>
    <property type="evidence" value="ECO:0007669"/>
    <property type="project" value="InterPro"/>
</dbReference>
<feature type="chain" id="PRO_5032828774" evidence="20">
    <location>
        <begin position="26"/>
        <end position="752"/>
    </location>
</feature>
<dbReference type="Proteomes" id="UP000631114">
    <property type="component" value="Unassembled WGS sequence"/>
</dbReference>
<evidence type="ECO:0000256" key="4">
    <source>
        <dbReference type="ARBA" id="ARBA00022553"/>
    </source>
</evidence>
<comment type="subcellular location">
    <subcellularLocation>
        <location evidence="1">Membrane</location>
        <topology evidence="1">Single-pass type I membrane protein</topology>
    </subcellularLocation>
</comment>
<comment type="caution">
    <text evidence="17">Lacks conserved residue(s) required for the propagation of feature annotation.</text>
</comment>
<dbReference type="Pfam" id="PF13947">
    <property type="entry name" value="GUB_WAK_bind"/>
    <property type="match status" value="1"/>
</dbReference>
<dbReference type="OrthoDB" id="4062651at2759"/>
<keyword evidence="9 18" id="KW-0547">Nucleotide-binding</keyword>
<keyword evidence="8" id="KW-0677">Repeat</keyword>
<dbReference type="FunFam" id="3.30.200.20:FF:000043">
    <property type="entry name" value="Wall-associated receptor kinase 2"/>
    <property type="match status" value="1"/>
</dbReference>
<feature type="domain" description="Protein kinase" evidence="21">
    <location>
        <begin position="422"/>
        <end position="705"/>
    </location>
</feature>
<keyword evidence="2" id="KW-0723">Serine/threonine-protein kinase</keyword>
<dbReference type="InterPro" id="IPR000152">
    <property type="entry name" value="EGF-type_Asp/Asn_hydroxyl_site"/>
</dbReference>
<feature type="binding site" evidence="18">
    <location>
        <position position="451"/>
    </location>
    <ligand>
        <name>ATP</name>
        <dbReference type="ChEBI" id="CHEBI:30616"/>
    </ligand>
</feature>
<evidence type="ECO:0000256" key="19">
    <source>
        <dbReference type="SAM" id="Phobius"/>
    </source>
</evidence>
<feature type="disulfide bond" evidence="17">
    <location>
        <begin position="257"/>
        <end position="274"/>
    </location>
</feature>
<evidence type="ECO:0000256" key="18">
    <source>
        <dbReference type="PROSITE-ProRule" id="PRU10141"/>
    </source>
</evidence>
<evidence type="ECO:0000256" key="17">
    <source>
        <dbReference type="PROSITE-ProRule" id="PRU00076"/>
    </source>
</evidence>
<accession>A0A835LXE4</accession>
<evidence type="ECO:0000256" key="20">
    <source>
        <dbReference type="SAM" id="SignalP"/>
    </source>
</evidence>
<evidence type="ECO:0000256" key="8">
    <source>
        <dbReference type="ARBA" id="ARBA00022737"/>
    </source>
</evidence>
<evidence type="ECO:0000256" key="1">
    <source>
        <dbReference type="ARBA" id="ARBA00004479"/>
    </source>
</evidence>
<dbReference type="SMART" id="SM00181">
    <property type="entry name" value="EGF"/>
    <property type="match status" value="2"/>
</dbReference>
<dbReference type="PANTHER" id="PTHR27005:SF492">
    <property type="entry name" value="LOW QUALITY PROTEIN: WALL-ASSOCIATED RECEPTOR KINASE-LIKE 1"/>
    <property type="match status" value="1"/>
</dbReference>
<dbReference type="InterPro" id="IPR025287">
    <property type="entry name" value="WAK_GUB"/>
</dbReference>
<evidence type="ECO:0000256" key="7">
    <source>
        <dbReference type="ARBA" id="ARBA00022729"/>
    </source>
</evidence>
<feature type="signal peptide" evidence="20">
    <location>
        <begin position="1"/>
        <end position="25"/>
    </location>
</feature>
<dbReference type="InterPro" id="IPR045274">
    <property type="entry name" value="WAK-like"/>
</dbReference>
<keyword evidence="10" id="KW-0418">Kinase</keyword>
<feature type="domain" description="EGF-like" evidence="22">
    <location>
        <begin position="249"/>
        <end position="291"/>
    </location>
</feature>
<dbReference type="PANTHER" id="PTHR27005">
    <property type="entry name" value="WALL-ASSOCIATED RECEPTOR KINASE-LIKE 21"/>
    <property type="match status" value="1"/>
</dbReference>
<keyword evidence="4" id="KW-0597">Phosphoprotein</keyword>
<evidence type="ECO:0000256" key="15">
    <source>
        <dbReference type="ARBA" id="ARBA00023180"/>
    </source>
</evidence>
<sequence>MLKHQLTMTIELILFLLSLLVFASADPTIETQTLPGCPSKCGDIDIPYPFGLGKNCSVEEWADIKCNTTFQPPKPFIGDLEVLQFLKTEVLIKNYIASSCYNQTGGLIAQIPSLVTLTGTPYTFSSTRNKVTVLGCDTFVLIRGTTGQNFSSGCVSLCGKKESLVDGTCSGIGCCQTSIPNGLQEFYALVGTLNNYTSIWSFDSCGYAFLGEQDKYSFKVSDFSNITSLGDIPIVLNFAVGNRTCKDAKKDPATFACKDNSFCYDSVDGTGYLCNCTVGYSGNPYLNQGCQDVNECKVQNSSPCEGSCTNTQGSYYCSCPSNYYGDGRKDGTGCTKKNKKLPILQLTLGMDSGLIFGLLFLLGGTCWLYLIIRSRALNKLREKFFEKNGGLLLNQQLSSHEGVVESTKIFTADELKLATNNYDEHRILGQGGSGTVYKGILPDSRVVAIKKSKIIDQSQLGQFINEVVILTQINHRNVVKLLGCCLETEVPSLVYEYVSNGTLFHHLNKQSATLLGISWDDRLRIASETAGALAYLHSAASVPVIHRDVKSANILLDDNYTAKVADFGASRLNPLDETQISTLVQGTMGYLDPEYFHTSQLTEKSDVYSFGVVLVELLTGEKPLSFERSQEQRNLATYFIVSMKENHLFDVIEAGIVNEGKVEQIDAVAQLAKRCLNLNGEERPSMKEVAAELEGLRGFERRPWIQQSNGKNMSLTSDEIDLYAIPSGCYTDSASGLYSLENDMIQSMNVPR</sequence>
<feature type="transmembrane region" description="Helical" evidence="19">
    <location>
        <begin position="353"/>
        <end position="372"/>
    </location>
</feature>
<dbReference type="InterPro" id="IPR018097">
    <property type="entry name" value="EGF_Ca-bd_CS"/>
</dbReference>
<dbReference type="FunFam" id="2.10.25.10:FF:000038">
    <property type="entry name" value="Fibrillin 2"/>
    <property type="match status" value="1"/>
</dbReference>
<comment type="caution">
    <text evidence="23">The sequence shown here is derived from an EMBL/GenBank/DDBJ whole genome shotgun (WGS) entry which is preliminary data.</text>
</comment>
<proteinExistence type="predicted"/>
<dbReference type="PROSITE" id="PS00010">
    <property type="entry name" value="ASX_HYDROXYL"/>
    <property type="match status" value="1"/>
</dbReference>
<keyword evidence="24" id="KW-1185">Reference proteome</keyword>
<dbReference type="Gene3D" id="1.10.510.10">
    <property type="entry name" value="Transferase(Phosphotransferase) domain 1"/>
    <property type="match status" value="1"/>
</dbReference>
<feature type="domain" description="EGF-like" evidence="22">
    <location>
        <begin position="292"/>
        <end position="326"/>
    </location>
</feature>
<dbReference type="PROSITE" id="PS50026">
    <property type="entry name" value="EGF_3"/>
    <property type="match status" value="2"/>
</dbReference>
<keyword evidence="5" id="KW-0808">Transferase</keyword>
<name>A0A835LXE4_9MAGN</name>